<keyword evidence="7 9" id="KW-0472">Membrane</keyword>
<dbReference type="InterPro" id="IPR038076">
    <property type="entry name" value="MgtE_N_sf"/>
</dbReference>
<feature type="transmembrane region" description="Helical" evidence="9">
    <location>
        <begin position="274"/>
        <end position="295"/>
    </location>
</feature>
<dbReference type="PANTHER" id="PTHR41394:SF5">
    <property type="entry name" value="SLC41A_MGTE INTEGRAL MEMBRANE DOMAIN-CONTAINING PROTEIN"/>
    <property type="match status" value="1"/>
</dbReference>
<keyword evidence="3 9" id="KW-0813">Transport</keyword>
<dbReference type="InterPro" id="IPR006668">
    <property type="entry name" value="Mg_transptr_MgtE_intracell_dom"/>
</dbReference>
<evidence type="ECO:0000256" key="4">
    <source>
        <dbReference type="ARBA" id="ARBA00022692"/>
    </source>
</evidence>
<keyword evidence="9" id="KW-1003">Cell membrane</keyword>
<evidence type="ECO:0000313" key="12">
    <source>
        <dbReference type="Proteomes" id="UP001594351"/>
    </source>
</evidence>
<comment type="subunit">
    <text evidence="9">Homodimer.</text>
</comment>
<evidence type="ECO:0000256" key="6">
    <source>
        <dbReference type="ARBA" id="ARBA00022989"/>
    </source>
</evidence>
<dbReference type="PROSITE" id="PS51371">
    <property type="entry name" value="CBS"/>
    <property type="match status" value="2"/>
</dbReference>
<comment type="caution">
    <text evidence="9">Lacks conserved residue(s) required for the propagation of feature annotation.</text>
</comment>
<keyword evidence="6 9" id="KW-1133">Transmembrane helix</keyword>
<dbReference type="Pfam" id="PF03448">
    <property type="entry name" value="MgtE_N"/>
    <property type="match status" value="1"/>
</dbReference>
<comment type="caution">
    <text evidence="11">The sequence shown here is derived from an EMBL/GenBank/DDBJ whole genome shotgun (WGS) entry which is preliminary data.</text>
</comment>
<proteinExistence type="inferred from homology"/>
<dbReference type="SUPFAM" id="SSF161093">
    <property type="entry name" value="MgtE membrane domain-like"/>
    <property type="match status" value="1"/>
</dbReference>
<keyword evidence="4 9" id="KW-0812">Transmembrane</keyword>
<keyword evidence="12" id="KW-1185">Reference proteome</keyword>
<dbReference type="SMART" id="SM00924">
    <property type="entry name" value="MgtE_N"/>
    <property type="match status" value="1"/>
</dbReference>
<dbReference type="Gene3D" id="3.10.580.10">
    <property type="entry name" value="CBS-domain"/>
    <property type="match status" value="1"/>
</dbReference>
<evidence type="ECO:0000313" key="11">
    <source>
        <dbReference type="EMBL" id="MFC1850847.1"/>
    </source>
</evidence>
<dbReference type="Gene3D" id="1.10.357.20">
    <property type="entry name" value="SLC41 divalent cation transporters, integral membrane domain"/>
    <property type="match status" value="1"/>
</dbReference>
<dbReference type="InterPro" id="IPR036739">
    <property type="entry name" value="SLC41_membr_dom_sf"/>
</dbReference>
<evidence type="ECO:0000259" key="10">
    <source>
        <dbReference type="PROSITE" id="PS51371"/>
    </source>
</evidence>
<evidence type="ECO:0000256" key="5">
    <source>
        <dbReference type="ARBA" id="ARBA00022842"/>
    </source>
</evidence>
<comment type="subcellular location">
    <subcellularLocation>
        <location evidence="9">Cell membrane</location>
        <topology evidence="9">Multi-pass membrane protein</topology>
    </subcellularLocation>
    <subcellularLocation>
        <location evidence="1">Membrane</location>
        <topology evidence="1">Multi-pass membrane protein</topology>
    </subcellularLocation>
</comment>
<sequence>MTTEAASKPIETIFRTYIKTDPRGAARALEQLKSAEAAQILATHPVRLIIPVFEQLIPHFSAEILDSLSPEIRSKILGGLPKRQAVRILRYMNEESRQRVFSLLTEKETKLLLQLLDYPPDTAGGIMDTQFVSVLLTATVQQTVQIIRKAQRKVVGYVYVIDEEGKLVGVISIRDLLLAKTHDLIEPLIHRDVRKVQAQNNREELALIIQESRFLALPVVDDEDHLVGVVRHEQAVRAIQKDILGDLSRMVGSDAEEHSLAPVSIVVKRRLPWLMVNLLTAFMAAAVVSLFEGIIAKVTALAVLLPIVAGQGGNTGAQALAIVIRGLALREILPGMVLRVLYKEMVAGAFNGFIIAIVTAGAVLLWSQSWVLSLVIGLAMVVNMVAAALAGASIPLILQKLGRDPAQSSSIFMTTVTDIVGFATFLGFAMIFFSIFK</sequence>
<evidence type="ECO:0000256" key="3">
    <source>
        <dbReference type="ARBA" id="ARBA00022448"/>
    </source>
</evidence>
<dbReference type="CDD" id="cd04606">
    <property type="entry name" value="CBS_pair_Mg_transporter"/>
    <property type="match status" value="1"/>
</dbReference>
<dbReference type="Gene3D" id="1.25.60.10">
    <property type="entry name" value="MgtE N-terminal domain-like"/>
    <property type="match status" value="1"/>
</dbReference>
<dbReference type="Pfam" id="PF00571">
    <property type="entry name" value="CBS"/>
    <property type="match status" value="2"/>
</dbReference>
<feature type="transmembrane region" description="Helical" evidence="9">
    <location>
        <begin position="345"/>
        <end position="366"/>
    </location>
</feature>
<accession>A0ABV6YXB2</accession>
<evidence type="ECO:0000256" key="1">
    <source>
        <dbReference type="ARBA" id="ARBA00004141"/>
    </source>
</evidence>
<reference evidence="11 12" key="1">
    <citation type="submission" date="2024-09" db="EMBL/GenBank/DDBJ databases">
        <title>Laminarin stimulates single cell rates of sulfate reduction while oxygen inhibits transcriptomic activity in coastal marine sediment.</title>
        <authorList>
            <person name="Lindsay M."/>
            <person name="Orcutt B."/>
            <person name="Emerson D."/>
            <person name="Stepanauskas R."/>
            <person name="D'Angelo T."/>
        </authorList>
    </citation>
    <scope>NUCLEOTIDE SEQUENCE [LARGE SCALE GENOMIC DNA]</scope>
    <source>
        <strain evidence="11">SAG AM-311-K15</strain>
    </source>
</reference>
<gene>
    <name evidence="11" type="primary">mgtE</name>
    <name evidence="11" type="ORF">ACFL27_11690</name>
</gene>
<evidence type="ECO:0000256" key="7">
    <source>
        <dbReference type="ARBA" id="ARBA00023136"/>
    </source>
</evidence>
<comment type="function">
    <text evidence="9">Acts as a magnesium transporter.</text>
</comment>
<dbReference type="InterPro" id="IPR000644">
    <property type="entry name" value="CBS_dom"/>
</dbReference>
<evidence type="ECO:0000256" key="9">
    <source>
        <dbReference type="RuleBase" id="RU362011"/>
    </source>
</evidence>
<dbReference type="SUPFAM" id="SSF158791">
    <property type="entry name" value="MgtE N-terminal domain-like"/>
    <property type="match status" value="1"/>
</dbReference>
<evidence type="ECO:0000256" key="8">
    <source>
        <dbReference type="PROSITE-ProRule" id="PRU00703"/>
    </source>
</evidence>
<keyword evidence="8" id="KW-0129">CBS domain</keyword>
<feature type="transmembrane region" description="Helical" evidence="9">
    <location>
        <begin position="372"/>
        <end position="398"/>
    </location>
</feature>
<evidence type="ECO:0000256" key="2">
    <source>
        <dbReference type="ARBA" id="ARBA00009749"/>
    </source>
</evidence>
<feature type="transmembrane region" description="Helical" evidence="9">
    <location>
        <begin position="410"/>
        <end position="436"/>
    </location>
</feature>
<protein>
    <recommendedName>
        <fullName evidence="9">Magnesium transporter MgtE</fullName>
    </recommendedName>
</protein>
<dbReference type="InterPro" id="IPR006667">
    <property type="entry name" value="SLC41_membr_dom"/>
</dbReference>
<name>A0ABV6YXB2_UNCC1</name>
<dbReference type="InterPro" id="IPR006669">
    <property type="entry name" value="MgtE_transporter"/>
</dbReference>
<dbReference type="Pfam" id="PF01769">
    <property type="entry name" value="MgtE"/>
    <property type="match status" value="1"/>
</dbReference>
<dbReference type="Proteomes" id="UP001594351">
    <property type="component" value="Unassembled WGS sequence"/>
</dbReference>
<dbReference type="NCBIfam" id="TIGR00400">
    <property type="entry name" value="mgtE"/>
    <property type="match status" value="1"/>
</dbReference>
<dbReference type="InterPro" id="IPR046342">
    <property type="entry name" value="CBS_dom_sf"/>
</dbReference>
<feature type="domain" description="CBS" evidence="10">
    <location>
        <begin position="189"/>
        <end position="247"/>
    </location>
</feature>
<comment type="similarity">
    <text evidence="2 9">Belongs to the SLC41A transporter family.</text>
</comment>
<keyword evidence="5 9" id="KW-0460">Magnesium</keyword>
<organism evidence="11 12">
    <name type="scientific">candidate division CSSED10-310 bacterium</name>
    <dbReference type="NCBI Taxonomy" id="2855610"/>
    <lineage>
        <taxon>Bacteria</taxon>
        <taxon>Bacteria division CSSED10-310</taxon>
    </lineage>
</organism>
<dbReference type="EMBL" id="JBHPBY010000129">
    <property type="protein sequence ID" value="MFC1850847.1"/>
    <property type="molecule type" value="Genomic_DNA"/>
</dbReference>
<feature type="domain" description="CBS" evidence="10">
    <location>
        <begin position="127"/>
        <end position="188"/>
    </location>
</feature>
<keyword evidence="9" id="KW-0479">Metal-binding</keyword>
<dbReference type="PANTHER" id="PTHR41394">
    <property type="entry name" value="MAGNESIUM TRANSPORTER MGTE"/>
    <property type="match status" value="1"/>
</dbReference>
<dbReference type="SUPFAM" id="SSF54631">
    <property type="entry name" value="CBS-domain pair"/>
    <property type="match status" value="1"/>
</dbReference>
<dbReference type="SMART" id="SM00116">
    <property type="entry name" value="CBS"/>
    <property type="match status" value="2"/>
</dbReference>